<evidence type="ECO:0000313" key="8">
    <source>
        <dbReference type="Proteomes" id="UP000594263"/>
    </source>
</evidence>
<keyword evidence="6" id="KW-0349">Heme</keyword>
<name>A0A7N0RFE7_KALFE</name>
<dbReference type="GO" id="GO:0005506">
    <property type="term" value="F:iron ion binding"/>
    <property type="evidence" value="ECO:0007669"/>
    <property type="project" value="InterPro"/>
</dbReference>
<evidence type="ECO:0000256" key="4">
    <source>
        <dbReference type="ARBA" id="ARBA00023002"/>
    </source>
</evidence>
<evidence type="ECO:0000256" key="6">
    <source>
        <dbReference type="PIRSR" id="PIRSR602401-1"/>
    </source>
</evidence>
<dbReference type="PRINTS" id="PR00463">
    <property type="entry name" value="EP450I"/>
</dbReference>
<dbReference type="PRINTS" id="PR00385">
    <property type="entry name" value="P450"/>
</dbReference>
<keyword evidence="4" id="KW-0560">Oxidoreductase</keyword>
<dbReference type="OMA" id="PIFTEYP"/>
<keyword evidence="3 6" id="KW-0479">Metal-binding</keyword>
<dbReference type="Gene3D" id="1.10.630.10">
    <property type="entry name" value="Cytochrome P450"/>
    <property type="match status" value="2"/>
</dbReference>
<dbReference type="Gramene" id="Kaladp0010s0220.1.v1.1">
    <property type="protein sequence ID" value="Kaladp0010s0220.1.v1.1"/>
    <property type="gene ID" value="Kaladp0010s0220.v1.1"/>
</dbReference>
<dbReference type="GO" id="GO:0016705">
    <property type="term" value="F:oxidoreductase activity, acting on paired donors, with incorporation or reduction of molecular oxygen"/>
    <property type="evidence" value="ECO:0007669"/>
    <property type="project" value="InterPro"/>
</dbReference>
<dbReference type="AlphaFoldDB" id="A0A7N0RFE7"/>
<organism evidence="7 8">
    <name type="scientific">Kalanchoe fedtschenkoi</name>
    <name type="common">Lavender scallops</name>
    <name type="synonym">South American air plant</name>
    <dbReference type="NCBI Taxonomy" id="63787"/>
    <lineage>
        <taxon>Eukaryota</taxon>
        <taxon>Viridiplantae</taxon>
        <taxon>Streptophyta</taxon>
        <taxon>Embryophyta</taxon>
        <taxon>Tracheophyta</taxon>
        <taxon>Spermatophyta</taxon>
        <taxon>Magnoliopsida</taxon>
        <taxon>eudicotyledons</taxon>
        <taxon>Gunneridae</taxon>
        <taxon>Pentapetalae</taxon>
        <taxon>Saxifragales</taxon>
        <taxon>Crassulaceae</taxon>
        <taxon>Kalanchoe</taxon>
    </lineage>
</organism>
<evidence type="ECO:0000256" key="3">
    <source>
        <dbReference type="ARBA" id="ARBA00022723"/>
    </source>
</evidence>
<dbReference type="InterPro" id="IPR001128">
    <property type="entry name" value="Cyt_P450"/>
</dbReference>
<sequence length="452" mass="50968">MSTLAILSATFLSLSLSLSLIWILFRSKITSPLTKWPLVGHFAPLIFSNIEINDYAASLLGLSGHTADLKGPSFTGIEFVLTSDPENIHYICGSNASNYYRGEQYKDVFEIWGDGILVAESQWWNGFMSLVENATNRMLNDGLLPILDRAAELGFWVDMQDLSRRFTLELTCKFLLGIDLDSLSVDLPEVPFSKAIEDMEEAIFYRHLKPLRLWKLQRWLGIGVEGKSTKAKAILDEFVYRFLQDSVVNMLTAGRDTTSVAFAWFFWLVSTHPSIEGKLRQELKEAFHLKEGDKWPYPSYQAMSKLVYLHGALCEALRLYPPAPFNRRTAIGPDTLPSGHRVDKGKEIIISTYTLGRTESVWGADCLEFKPQRWISDKGGIVHVTSNKFNAFSAGANQCLGKELAMLEMKMVAAAVVWNYHFEVVEGHSVDADSSIMYYMKHGLKVHVAKKV</sequence>
<evidence type="ECO:0008006" key="9">
    <source>
        <dbReference type="Google" id="ProtNLM"/>
    </source>
</evidence>
<evidence type="ECO:0000313" key="7">
    <source>
        <dbReference type="EnsemblPlants" id="Kaladp0010s0220.1.v1.1"/>
    </source>
</evidence>
<reference evidence="7" key="1">
    <citation type="submission" date="2021-01" db="UniProtKB">
        <authorList>
            <consortium name="EnsemblPlants"/>
        </authorList>
    </citation>
    <scope>IDENTIFICATION</scope>
</reference>
<comment type="cofactor">
    <cofactor evidence="1 6">
        <name>heme</name>
        <dbReference type="ChEBI" id="CHEBI:30413"/>
    </cofactor>
</comment>
<evidence type="ECO:0000256" key="5">
    <source>
        <dbReference type="ARBA" id="ARBA00023004"/>
    </source>
</evidence>
<dbReference type="Proteomes" id="UP000594263">
    <property type="component" value="Unplaced"/>
</dbReference>
<dbReference type="SUPFAM" id="SSF48264">
    <property type="entry name" value="Cytochrome P450"/>
    <property type="match status" value="1"/>
</dbReference>
<accession>A0A7N0RFE7</accession>
<protein>
    <recommendedName>
        <fullName evidence="9">Cytochrome P450</fullName>
    </recommendedName>
</protein>
<dbReference type="PANTHER" id="PTHR24296">
    <property type="entry name" value="CYTOCHROME P450"/>
    <property type="match status" value="1"/>
</dbReference>
<proteinExistence type="inferred from homology"/>
<comment type="similarity">
    <text evidence="2">Belongs to the cytochrome P450 family.</text>
</comment>
<dbReference type="GO" id="GO:0004497">
    <property type="term" value="F:monooxygenase activity"/>
    <property type="evidence" value="ECO:0007669"/>
    <property type="project" value="InterPro"/>
</dbReference>
<dbReference type="EnsemblPlants" id="Kaladp0010s0220.1.v1.1">
    <property type="protein sequence ID" value="Kaladp0010s0220.1.v1.1"/>
    <property type="gene ID" value="Kaladp0010s0220.v1.1"/>
</dbReference>
<dbReference type="CDD" id="cd11064">
    <property type="entry name" value="CYP86A"/>
    <property type="match status" value="1"/>
</dbReference>
<dbReference type="Pfam" id="PF00067">
    <property type="entry name" value="p450"/>
    <property type="match status" value="1"/>
</dbReference>
<feature type="binding site" description="axial binding residue" evidence="6">
    <location>
        <position position="399"/>
    </location>
    <ligand>
        <name>heme</name>
        <dbReference type="ChEBI" id="CHEBI:30413"/>
    </ligand>
    <ligandPart>
        <name>Fe</name>
        <dbReference type="ChEBI" id="CHEBI:18248"/>
    </ligandPart>
</feature>
<dbReference type="InterPro" id="IPR036396">
    <property type="entry name" value="Cyt_P450_sf"/>
</dbReference>
<keyword evidence="5 6" id="KW-0408">Iron</keyword>
<dbReference type="InterPro" id="IPR002401">
    <property type="entry name" value="Cyt_P450_E_grp-I"/>
</dbReference>
<keyword evidence="8" id="KW-1185">Reference proteome</keyword>
<evidence type="ECO:0000256" key="2">
    <source>
        <dbReference type="ARBA" id="ARBA00010617"/>
    </source>
</evidence>
<evidence type="ECO:0000256" key="1">
    <source>
        <dbReference type="ARBA" id="ARBA00001971"/>
    </source>
</evidence>
<dbReference type="GO" id="GO:0020037">
    <property type="term" value="F:heme binding"/>
    <property type="evidence" value="ECO:0007669"/>
    <property type="project" value="InterPro"/>
</dbReference>